<evidence type="ECO:0000313" key="12">
    <source>
        <dbReference type="EMBL" id="KMW16341.1"/>
    </source>
</evidence>
<dbReference type="GO" id="GO:0015421">
    <property type="term" value="F:ABC-type oligopeptide transporter activity"/>
    <property type="evidence" value="ECO:0007669"/>
    <property type="project" value="TreeGrafter"/>
</dbReference>
<dbReference type="SMART" id="SM00382">
    <property type="entry name" value="AAA"/>
    <property type="match status" value="1"/>
</dbReference>
<evidence type="ECO:0000256" key="2">
    <source>
        <dbReference type="ARBA" id="ARBA00022448"/>
    </source>
</evidence>
<keyword evidence="4 9" id="KW-0812">Transmembrane</keyword>
<dbReference type="InterPro" id="IPR003439">
    <property type="entry name" value="ABC_transporter-like_ATP-bd"/>
</dbReference>
<dbReference type="InterPro" id="IPR011527">
    <property type="entry name" value="ABC1_TM_dom"/>
</dbReference>
<dbReference type="SUPFAM" id="SSF90123">
    <property type="entry name" value="ABC transporter transmembrane region"/>
    <property type="match status" value="1"/>
</dbReference>
<dbReference type="Gene3D" id="1.20.1560.10">
    <property type="entry name" value="ABC transporter type 1, transmembrane domain"/>
    <property type="match status" value="1"/>
</dbReference>
<dbReference type="EMBL" id="ADLK01000031">
    <property type="protein sequence ID" value="KMW16341.1"/>
    <property type="molecule type" value="Genomic_DNA"/>
</dbReference>
<feature type="transmembrane region" description="Helical" evidence="9">
    <location>
        <begin position="26"/>
        <end position="48"/>
    </location>
</feature>
<dbReference type="GO" id="GO:0005524">
    <property type="term" value="F:ATP binding"/>
    <property type="evidence" value="ECO:0007669"/>
    <property type="project" value="UniProtKB-KW"/>
</dbReference>
<evidence type="ECO:0000256" key="8">
    <source>
        <dbReference type="ARBA" id="ARBA00023136"/>
    </source>
</evidence>
<keyword evidence="3" id="KW-1003">Cell membrane</keyword>
<sequence>MIGQHKKTIRTLLSSVREYKKPSLRCPVFVVLEVLMEVLVPGVMALIIDRGINGGSIHYILKVGLVLIIMSMLALFFGIMAGTNAAKASAGMAKNLRKDMFYRIQDFSFANIDRFSPSSLVTRLTTDVTNVQNAYQMVIRIAIRGPIMLVFALLMALRISRELSTIFFVILPVLGAGLFYIVIKAHPYFEAVFKRYDVLNRVVQENLNAIRVVKAYVREPYEAEKFHRISQDVFYQFKYAEKIVAWNSPLMQFCMYNCILLVSGLGARLIVGNSMSTGELTSMIIYAVQILSSLMMLSMVFVMVIMARSSAERIVEVLEETSTLNAPEHPVHEVADGSIDFEHVSFSYIGDKEKLALKDVDIHIRSGETVGILGGTGSSKTTLVQLIPRLYDVTQGRLLVGGRDVREYDLERLRDQVAMVLQKNVLFTGTIRDNLKWGNPQASDEEMIHACRLAQADEFVQQFPDRYDTFLDQGGTNVSGGQKQRLCIARALLKKPRILILDDSTSAVDTKTDALIRRAFREEIPDTTKLIIAQRISSVEDADKVIVLNNGRVDDFGTPSELLERNKIYREVYQSQKKGGEEE</sequence>
<feature type="transmembrane region" description="Helical" evidence="9">
    <location>
        <begin position="141"/>
        <end position="159"/>
    </location>
</feature>
<evidence type="ECO:0000259" key="10">
    <source>
        <dbReference type="PROSITE" id="PS50893"/>
    </source>
</evidence>
<dbReference type="PROSITE" id="PS50893">
    <property type="entry name" value="ABC_TRANSPORTER_2"/>
    <property type="match status" value="1"/>
</dbReference>
<dbReference type="Pfam" id="PF00664">
    <property type="entry name" value="ABC_membrane"/>
    <property type="match status" value="1"/>
</dbReference>
<dbReference type="RefSeq" id="WP_007869936.1">
    <property type="nucleotide sequence ID" value="NZ_KQ235882.1"/>
</dbReference>
<feature type="transmembrane region" description="Helical" evidence="9">
    <location>
        <begin position="60"/>
        <end position="82"/>
    </location>
</feature>
<proteinExistence type="predicted"/>
<feature type="transmembrane region" description="Helical" evidence="9">
    <location>
        <begin position="253"/>
        <end position="271"/>
    </location>
</feature>
<evidence type="ECO:0000313" key="13">
    <source>
        <dbReference type="Proteomes" id="UP000037392"/>
    </source>
</evidence>
<keyword evidence="7 9" id="KW-1133">Transmembrane helix</keyword>
<dbReference type="GO" id="GO:0016887">
    <property type="term" value="F:ATP hydrolysis activity"/>
    <property type="evidence" value="ECO:0007669"/>
    <property type="project" value="InterPro"/>
</dbReference>
<evidence type="ECO:0000256" key="5">
    <source>
        <dbReference type="ARBA" id="ARBA00022741"/>
    </source>
</evidence>
<keyword evidence="2" id="KW-0813">Transport</keyword>
<comment type="caution">
    <text evidence="12">The sequence shown here is derived from an EMBL/GenBank/DDBJ whole genome shotgun (WGS) entry which is preliminary data.</text>
</comment>
<evidence type="ECO:0000256" key="6">
    <source>
        <dbReference type="ARBA" id="ARBA00022840"/>
    </source>
</evidence>
<keyword evidence="6" id="KW-0067">ATP-binding</keyword>
<dbReference type="PANTHER" id="PTHR43394:SF1">
    <property type="entry name" value="ATP-BINDING CASSETTE SUB-FAMILY B MEMBER 10, MITOCHONDRIAL"/>
    <property type="match status" value="1"/>
</dbReference>
<keyword evidence="5" id="KW-0547">Nucleotide-binding</keyword>
<gene>
    <name evidence="12" type="ORF">HMPREF9470_04395</name>
</gene>
<dbReference type="InterPro" id="IPR003593">
    <property type="entry name" value="AAA+_ATPase"/>
</dbReference>
<dbReference type="OrthoDB" id="9762778at2"/>
<comment type="subcellular location">
    <subcellularLocation>
        <location evidence="1">Cell membrane</location>
        <topology evidence="1">Multi-pass membrane protein</topology>
    </subcellularLocation>
</comment>
<evidence type="ECO:0000259" key="11">
    <source>
        <dbReference type="PROSITE" id="PS50929"/>
    </source>
</evidence>
<dbReference type="PROSITE" id="PS50929">
    <property type="entry name" value="ABC_TM1F"/>
    <property type="match status" value="1"/>
</dbReference>
<evidence type="ECO:0000256" key="1">
    <source>
        <dbReference type="ARBA" id="ARBA00004651"/>
    </source>
</evidence>
<organism evidence="12 13">
    <name type="scientific">[Clostridium] citroniae WAL-19142</name>
    <dbReference type="NCBI Taxonomy" id="742734"/>
    <lineage>
        <taxon>Bacteria</taxon>
        <taxon>Bacillati</taxon>
        <taxon>Bacillota</taxon>
        <taxon>Clostridia</taxon>
        <taxon>Lachnospirales</taxon>
        <taxon>Lachnospiraceae</taxon>
        <taxon>Enterocloster</taxon>
    </lineage>
</organism>
<dbReference type="InterPro" id="IPR027417">
    <property type="entry name" value="P-loop_NTPase"/>
</dbReference>
<name>A0A0J9BVZ4_9FIRM</name>
<evidence type="ECO:0000256" key="3">
    <source>
        <dbReference type="ARBA" id="ARBA00022475"/>
    </source>
</evidence>
<dbReference type="AlphaFoldDB" id="A0A0J9BVZ4"/>
<dbReference type="PATRIC" id="fig|742734.4.peg.4709"/>
<dbReference type="InterPro" id="IPR039421">
    <property type="entry name" value="Type_1_exporter"/>
</dbReference>
<dbReference type="FunFam" id="3.40.50.300:FF:000221">
    <property type="entry name" value="Multidrug ABC transporter ATP-binding protein"/>
    <property type="match status" value="1"/>
</dbReference>
<feature type="domain" description="ABC transmembrane type-1" evidence="11">
    <location>
        <begin position="28"/>
        <end position="306"/>
    </location>
</feature>
<dbReference type="InterPro" id="IPR017871">
    <property type="entry name" value="ABC_transporter-like_CS"/>
</dbReference>
<dbReference type="Gene3D" id="3.40.50.300">
    <property type="entry name" value="P-loop containing nucleotide triphosphate hydrolases"/>
    <property type="match status" value="1"/>
</dbReference>
<dbReference type="Proteomes" id="UP000037392">
    <property type="component" value="Unassembled WGS sequence"/>
</dbReference>
<accession>A0A0J9BVZ4</accession>
<dbReference type="PANTHER" id="PTHR43394">
    <property type="entry name" value="ATP-DEPENDENT PERMEASE MDL1, MITOCHONDRIAL"/>
    <property type="match status" value="1"/>
</dbReference>
<dbReference type="PROSITE" id="PS00211">
    <property type="entry name" value="ABC_TRANSPORTER_1"/>
    <property type="match status" value="1"/>
</dbReference>
<feature type="domain" description="ABC transporter" evidence="10">
    <location>
        <begin position="339"/>
        <end position="575"/>
    </location>
</feature>
<protein>
    <recommendedName>
        <fullName evidence="14">ABC transporter</fullName>
    </recommendedName>
</protein>
<dbReference type="Pfam" id="PF00005">
    <property type="entry name" value="ABC_tran"/>
    <property type="match status" value="1"/>
</dbReference>
<evidence type="ECO:0008006" key="14">
    <source>
        <dbReference type="Google" id="ProtNLM"/>
    </source>
</evidence>
<feature type="transmembrane region" description="Helical" evidence="9">
    <location>
        <begin position="283"/>
        <end position="305"/>
    </location>
</feature>
<dbReference type="GO" id="GO:0005886">
    <property type="term" value="C:plasma membrane"/>
    <property type="evidence" value="ECO:0007669"/>
    <property type="project" value="UniProtKB-SubCell"/>
</dbReference>
<reference evidence="12 13" key="1">
    <citation type="submission" date="2011-04" db="EMBL/GenBank/DDBJ databases">
        <title>The Genome Sequence of Clostridium citroniae WAL-19142.</title>
        <authorList>
            <consortium name="The Broad Institute Genome Sequencing Platform"/>
            <person name="Earl A."/>
            <person name="Ward D."/>
            <person name="Feldgarden M."/>
            <person name="Gevers D."/>
            <person name="Warren Y.A."/>
            <person name="Tyrrell K.L."/>
            <person name="Citron D.M."/>
            <person name="Goldstein E.J."/>
            <person name="Daigneault M."/>
            <person name="Allen-Vercoe E."/>
            <person name="Young S.K."/>
            <person name="Zeng Q."/>
            <person name="Gargeya S."/>
            <person name="Fitzgerald M."/>
            <person name="Haas B."/>
            <person name="Abouelleil A."/>
            <person name="Alvarado L."/>
            <person name="Arachchi H.M."/>
            <person name="Berlin A."/>
            <person name="Brown A."/>
            <person name="Chapman S.B."/>
            <person name="Chen Z."/>
            <person name="Dunbar C."/>
            <person name="Freedman E."/>
            <person name="Gearin G."/>
            <person name="Gellesch M."/>
            <person name="Goldberg J."/>
            <person name="Griggs A."/>
            <person name="Gujja S."/>
            <person name="Heilman E.R."/>
            <person name="Heiman D."/>
            <person name="Howarth C."/>
            <person name="Larson L."/>
            <person name="Lui A."/>
            <person name="MacDonald P.J."/>
            <person name="Mehta T."/>
            <person name="Montmayeur A."/>
            <person name="Murphy C."/>
            <person name="Neiman D."/>
            <person name="Pearson M."/>
            <person name="Priest M."/>
            <person name="Roberts A."/>
            <person name="Saif S."/>
            <person name="Shea T."/>
            <person name="Shenoy N."/>
            <person name="Sisk P."/>
            <person name="Stolte C."/>
            <person name="Sykes S."/>
            <person name="White J."/>
            <person name="Yandava C."/>
            <person name="Wortman J."/>
            <person name="Nusbaum C."/>
            <person name="Birren B."/>
        </authorList>
    </citation>
    <scope>NUCLEOTIDE SEQUENCE [LARGE SCALE GENOMIC DNA]</scope>
    <source>
        <strain evidence="12 13">WAL-19142</strain>
    </source>
</reference>
<dbReference type="InterPro" id="IPR036640">
    <property type="entry name" value="ABC1_TM_sf"/>
</dbReference>
<dbReference type="SUPFAM" id="SSF52540">
    <property type="entry name" value="P-loop containing nucleoside triphosphate hydrolases"/>
    <property type="match status" value="1"/>
</dbReference>
<evidence type="ECO:0000256" key="9">
    <source>
        <dbReference type="SAM" id="Phobius"/>
    </source>
</evidence>
<keyword evidence="8 9" id="KW-0472">Membrane</keyword>
<dbReference type="GeneID" id="93165977"/>
<feature type="transmembrane region" description="Helical" evidence="9">
    <location>
        <begin position="165"/>
        <end position="183"/>
    </location>
</feature>
<evidence type="ECO:0000256" key="7">
    <source>
        <dbReference type="ARBA" id="ARBA00022989"/>
    </source>
</evidence>
<evidence type="ECO:0000256" key="4">
    <source>
        <dbReference type="ARBA" id="ARBA00022692"/>
    </source>
</evidence>
<dbReference type="CDD" id="cd18548">
    <property type="entry name" value="ABC_6TM_Tm287_like"/>
    <property type="match status" value="1"/>
</dbReference>